<keyword evidence="2" id="KW-1185">Reference proteome</keyword>
<comment type="caution">
    <text evidence="1">The sequence shown here is derived from an EMBL/GenBank/DDBJ whole genome shotgun (WGS) entry which is preliminary data.</text>
</comment>
<reference evidence="1 2" key="1">
    <citation type="journal article" date="2006" name="Int. J. Syst. Evol. Microbiol.">
        <title>Myroides pelagicus sp. nov., isolated from seawater in Thailand.</title>
        <authorList>
            <person name="Yoon J."/>
            <person name="Maneerat S."/>
            <person name="Kawai F."/>
            <person name="Yokota A."/>
        </authorList>
    </citation>
    <scope>NUCLEOTIDE SEQUENCE [LARGE SCALE GENOMIC DNA]</scope>
    <source>
        <strain evidence="1 2">SM1T</strain>
    </source>
</reference>
<dbReference type="Proteomes" id="UP000488936">
    <property type="component" value="Unassembled WGS sequence"/>
</dbReference>
<name>A0A7K1GME0_9FLAO</name>
<gene>
    <name evidence="1" type="ORF">GJV77_09060</name>
</gene>
<proteinExistence type="predicted"/>
<dbReference type="RefSeq" id="WP_155036047.1">
    <property type="nucleotide sequence ID" value="NZ_JBHTIG010000042.1"/>
</dbReference>
<dbReference type="EMBL" id="WMJY01000018">
    <property type="protein sequence ID" value="MTH30057.1"/>
    <property type="molecule type" value="Genomic_DNA"/>
</dbReference>
<dbReference type="AlphaFoldDB" id="A0A7K1GME0"/>
<sequence>MKKEILNTIRTLGGDVSRVNGNSLLDDIQSISFNTVLYPRSEDTPWGAAGEEEPIYGIEEYIEANQTLLNTDRAIFYQKLIAHYYELTEEGRGQMFWSGQLFTPYLEGSADYQEWNVDFSDGTSVDLSVIEEVVGVKQPTMVQVFYSYGFPDHYYICLEDPSPDNPTVFGTDHEEFFMEISNEGSLEEFMQQFISPEELISVLDKVLNNS</sequence>
<organism evidence="1 2">
    <name type="scientific">Myroides pelagicus</name>
    <dbReference type="NCBI Taxonomy" id="270914"/>
    <lineage>
        <taxon>Bacteria</taxon>
        <taxon>Pseudomonadati</taxon>
        <taxon>Bacteroidota</taxon>
        <taxon>Flavobacteriia</taxon>
        <taxon>Flavobacteriales</taxon>
        <taxon>Flavobacteriaceae</taxon>
        <taxon>Myroides</taxon>
    </lineage>
</organism>
<protein>
    <submittedName>
        <fullName evidence="1">Uncharacterized protein</fullName>
    </submittedName>
</protein>
<dbReference type="OrthoDB" id="879470at2"/>
<evidence type="ECO:0000313" key="1">
    <source>
        <dbReference type="EMBL" id="MTH30057.1"/>
    </source>
</evidence>
<evidence type="ECO:0000313" key="2">
    <source>
        <dbReference type="Proteomes" id="UP000488936"/>
    </source>
</evidence>
<accession>A0A7K1GME0</accession>